<sequence length="154" mass="17065">MIRYFRISMVVLIVLSYAKAYGQNNYLLGGLQVNNILDNSTYPSDIGFHYASQVSLGAQVPLFVNPITSKEQFSLEMGIGKLVNSMYFKSTKNMGSGGVVEGFLIEAEPILNIYENKSKTLFFQASVNNVLYIFPKYESGSGTLSLDSNELIMS</sequence>
<name>A0A6N9NN07_9FLAO</name>
<dbReference type="RefSeq" id="WP_160634227.1">
    <property type="nucleotide sequence ID" value="NZ_WWNE01000018.1"/>
</dbReference>
<dbReference type="EMBL" id="WWNE01000018">
    <property type="protein sequence ID" value="NBG67274.1"/>
    <property type="molecule type" value="Genomic_DNA"/>
</dbReference>
<protein>
    <submittedName>
        <fullName evidence="1">Uncharacterized protein</fullName>
    </submittedName>
</protein>
<proteinExistence type="predicted"/>
<reference evidence="1 2" key="1">
    <citation type="submission" date="2019-12" db="EMBL/GenBank/DDBJ databases">
        <authorList>
            <person name="Zhao J."/>
        </authorList>
    </citation>
    <scope>NUCLEOTIDE SEQUENCE [LARGE SCALE GENOMIC DNA]</scope>
    <source>
        <strain evidence="1 2">S-15</strain>
    </source>
</reference>
<gene>
    <name evidence="1" type="ORF">GQN54_14185</name>
</gene>
<keyword evidence="2" id="KW-1185">Reference proteome</keyword>
<evidence type="ECO:0000313" key="1">
    <source>
        <dbReference type="EMBL" id="NBG67274.1"/>
    </source>
</evidence>
<comment type="caution">
    <text evidence="1">The sequence shown here is derived from an EMBL/GenBank/DDBJ whole genome shotgun (WGS) entry which is preliminary data.</text>
</comment>
<evidence type="ECO:0000313" key="2">
    <source>
        <dbReference type="Proteomes" id="UP000470771"/>
    </source>
</evidence>
<organism evidence="1 2">
    <name type="scientific">Acidiluteibacter ferrifornacis</name>
    <dbReference type="NCBI Taxonomy" id="2692424"/>
    <lineage>
        <taxon>Bacteria</taxon>
        <taxon>Pseudomonadati</taxon>
        <taxon>Bacteroidota</taxon>
        <taxon>Flavobacteriia</taxon>
        <taxon>Flavobacteriales</taxon>
        <taxon>Cryomorphaceae</taxon>
        <taxon>Acidiluteibacter</taxon>
    </lineage>
</organism>
<dbReference type="Proteomes" id="UP000470771">
    <property type="component" value="Unassembled WGS sequence"/>
</dbReference>
<accession>A0A6N9NN07</accession>
<dbReference type="AlphaFoldDB" id="A0A6N9NN07"/>